<evidence type="ECO:0000313" key="2">
    <source>
        <dbReference type="EMBL" id="OCT71847.1"/>
    </source>
</evidence>
<evidence type="ECO:0008006" key="4">
    <source>
        <dbReference type="Google" id="ProtNLM"/>
    </source>
</evidence>
<dbReference type="AlphaFoldDB" id="A0A974CF68"/>
<gene>
    <name evidence="2" type="ORF">XELAEV_18034824mg</name>
</gene>
<proteinExistence type="predicted"/>
<protein>
    <recommendedName>
        <fullName evidence="4">Beta-microseminoprotein</fullName>
    </recommendedName>
</protein>
<keyword evidence="1" id="KW-1133">Transmembrane helix</keyword>
<keyword evidence="1" id="KW-0812">Transmembrane</keyword>
<dbReference type="EMBL" id="CM004478">
    <property type="protein sequence ID" value="OCT71847.1"/>
    <property type="molecule type" value="Genomic_DNA"/>
</dbReference>
<feature type="transmembrane region" description="Helical" evidence="1">
    <location>
        <begin position="36"/>
        <end position="56"/>
    </location>
</feature>
<reference evidence="3" key="1">
    <citation type="journal article" date="2016" name="Nature">
        <title>Genome evolution in the allotetraploid frog Xenopus laevis.</title>
        <authorList>
            <person name="Session A.M."/>
            <person name="Uno Y."/>
            <person name="Kwon T."/>
            <person name="Chapman J.A."/>
            <person name="Toyoda A."/>
            <person name="Takahashi S."/>
            <person name="Fukui A."/>
            <person name="Hikosaka A."/>
            <person name="Suzuki A."/>
            <person name="Kondo M."/>
            <person name="van Heeringen S.J."/>
            <person name="Quigley I."/>
            <person name="Heinz S."/>
            <person name="Ogino H."/>
            <person name="Ochi H."/>
            <person name="Hellsten U."/>
            <person name="Lyons J.B."/>
            <person name="Simakov O."/>
            <person name="Putnam N."/>
            <person name="Stites J."/>
            <person name="Kuroki Y."/>
            <person name="Tanaka T."/>
            <person name="Michiue T."/>
            <person name="Watanabe M."/>
            <person name="Bogdanovic O."/>
            <person name="Lister R."/>
            <person name="Georgiou G."/>
            <person name="Paranjpe S.S."/>
            <person name="van Kruijsbergen I."/>
            <person name="Shu S."/>
            <person name="Carlson J."/>
            <person name="Kinoshita T."/>
            <person name="Ohta Y."/>
            <person name="Mawaribuchi S."/>
            <person name="Jenkins J."/>
            <person name="Grimwood J."/>
            <person name="Schmutz J."/>
            <person name="Mitros T."/>
            <person name="Mozaffari S.V."/>
            <person name="Suzuki Y."/>
            <person name="Haramoto Y."/>
            <person name="Yamamoto T.S."/>
            <person name="Takagi C."/>
            <person name="Heald R."/>
            <person name="Miller K."/>
            <person name="Haudenschild C."/>
            <person name="Kitzman J."/>
            <person name="Nakayama T."/>
            <person name="Izutsu Y."/>
            <person name="Robert J."/>
            <person name="Fortriede J."/>
            <person name="Burns K."/>
            <person name="Lotay V."/>
            <person name="Karimi K."/>
            <person name="Yasuoka Y."/>
            <person name="Dichmann D.S."/>
            <person name="Flajnik M.F."/>
            <person name="Houston D.W."/>
            <person name="Shendure J."/>
            <person name="DuPasquier L."/>
            <person name="Vize P.D."/>
            <person name="Zorn A.M."/>
            <person name="Ito M."/>
            <person name="Marcotte E.M."/>
            <person name="Wallingford J.B."/>
            <person name="Ito Y."/>
            <person name="Asashima M."/>
            <person name="Ueno N."/>
            <person name="Matsuda Y."/>
            <person name="Veenstra G.J."/>
            <person name="Fujiyama A."/>
            <person name="Harland R.M."/>
            <person name="Taira M."/>
            <person name="Rokhsar D.S."/>
        </authorList>
    </citation>
    <scope>NUCLEOTIDE SEQUENCE [LARGE SCALE GENOMIC DNA]</scope>
    <source>
        <strain evidence="3">J</strain>
    </source>
</reference>
<evidence type="ECO:0000313" key="3">
    <source>
        <dbReference type="Proteomes" id="UP000694892"/>
    </source>
</evidence>
<evidence type="ECO:0000256" key="1">
    <source>
        <dbReference type="SAM" id="Phobius"/>
    </source>
</evidence>
<accession>A0A974CF68</accession>
<dbReference type="Proteomes" id="UP000694892">
    <property type="component" value="Chromosome 7L"/>
</dbReference>
<keyword evidence="1" id="KW-0472">Membrane</keyword>
<organism evidence="2 3">
    <name type="scientific">Xenopus laevis</name>
    <name type="common">African clawed frog</name>
    <dbReference type="NCBI Taxonomy" id="8355"/>
    <lineage>
        <taxon>Eukaryota</taxon>
        <taxon>Metazoa</taxon>
        <taxon>Chordata</taxon>
        <taxon>Craniata</taxon>
        <taxon>Vertebrata</taxon>
        <taxon>Euteleostomi</taxon>
        <taxon>Amphibia</taxon>
        <taxon>Batrachia</taxon>
        <taxon>Anura</taxon>
        <taxon>Pipoidea</taxon>
        <taxon>Pipidae</taxon>
        <taxon>Xenopodinae</taxon>
        <taxon>Xenopus</taxon>
        <taxon>Xenopus</taxon>
    </lineage>
</organism>
<sequence>MALRVSPHEEIRGDFVACRLIASSSERQSHRTASNIVLASVIAFGLLVTACNAFCFTELPKMGQTEGTTMAKYTSGCLYKDKLHRLGSKFRTNDCMDCTCHMDGKMACCQAEIDQRNVRFWLWWAEITVSFGYSFVNGIHILRCKDKSA</sequence>
<dbReference type="Gene3D" id="2.10.70.10">
    <property type="entry name" value="Complement Module, domain 1"/>
    <property type="match status" value="1"/>
</dbReference>
<name>A0A974CF68_XENLA</name>